<evidence type="ECO:0000313" key="3">
    <source>
        <dbReference type="EMBL" id="KAB7496535.1"/>
    </source>
</evidence>
<dbReference type="AlphaFoldDB" id="A0A5N5SQW7"/>
<name>A0A5N5SQW7_9CRUS</name>
<comment type="caution">
    <text evidence="3">The sequence shown here is derived from an EMBL/GenBank/DDBJ whole genome shotgun (WGS) entry which is preliminary data.</text>
</comment>
<organism evidence="3 4">
    <name type="scientific">Armadillidium nasatum</name>
    <dbReference type="NCBI Taxonomy" id="96803"/>
    <lineage>
        <taxon>Eukaryota</taxon>
        <taxon>Metazoa</taxon>
        <taxon>Ecdysozoa</taxon>
        <taxon>Arthropoda</taxon>
        <taxon>Crustacea</taxon>
        <taxon>Multicrustacea</taxon>
        <taxon>Malacostraca</taxon>
        <taxon>Eumalacostraca</taxon>
        <taxon>Peracarida</taxon>
        <taxon>Isopoda</taxon>
        <taxon>Oniscidea</taxon>
        <taxon>Crinocheta</taxon>
        <taxon>Armadillidiidae</taxon>
        <taxon>Armadillidium</taxon>
    </lineage>
</organism>
<dbReference type="OrthoDB" id="6368080at2759"/>
<dbReference type="Pfam" id="PF11630">
    <property type="entry name" value="Anti-LPS-SCYG"/>
    <property type="match status" value="1"/>
</dbReference>
<dbReference type="GO" id="GO:0042742">
    <property type="term" value="P:defense response to bacterium"/>
    <property type="evidence" value="ECO:0007669"/>
    <property type="project" value="UniProtKB-KW"/>
</dbReference>
<evidence type="ECO:0000313" key="4">
    <source>
        <dbReference type="Proteomes" id="UP000326759"/>
    </source>
</evidence>
<proteinExistence type="predicted"/>
<keyword evidence="4" id="KW-1185">Reference proteome</keyword>
<accession>A0A5N5SQW7</accession>
<dbReference type="Gene3D" id="3.30.160.320">
    <property type="match status" value="1"/>
</dbReference>
<gene>
    <name evidence="3" type="ORF">Anas_04342</name>
</gene>
<keyword evidence="2" id="KW-0044">Antibiotic</keyword>
<protein>
    <recommendedName>
        <fullName evidence="5">Anti-lipopolysaccharide factor</fullName>
    </recommendedName>
</protein>
<reference evidence="3 4" key="1">
    <citation type="journal article" date="2019" name="PLoS Biol.">
        <title>Sex chromosomes control vertical transmission of feminizing Wolbachia symbionts in an isopod.</title>
        <authorList>
            <person name="Becking T."/>
            <person name="Chebbi M.A."/>
            <person name="Giraud I."/>
            <person name="Moumen B."/>
            <person name="Laverre T."/>
            <person name="Caubet Y."/>
            <person name="Peccoud J."/>
            <person name="Gilbert C."/>
            <person name="Cordaux R."/>
        </authorList>
    </citation>
    <scope>NUCLEOTIDE SEQUENCE [LARGE SCALE GENOMIC DNA]</scope>
    <source>
        <strain evidence="3">ANa2</strain>
        <tissue evidence="3">Whole body excluding digestive tract and cuticle</tissue>
    </source>
</reference>
<dbReference type="InterPro" id="IPR038539">
    <property type="entry name" value="Anti-LPS_factor/Scygonadin_sf"/>
</dbReference>
<evidence type="ECO:0000256" key="1">
    <source>
        <dbReference type="ARBA" id="ARBA00022529"/>
    </source>
</evidence>
<evidence type="ECO:0008006" key="5">
    <source>
        <dbReference type="Google" id="ProtNLM"/>
    </source>
</evidence>
<dbReference type="EMBL" id="SEYY01021274">
    <property type="protein sequence ID" value="KAB7496535.1"/>
    <property type="molecule type" value="Genomic_DNA"/>
</dbReference>
<evidence type="ECO:0000256" key="2">
    <source>
        <dbReference type="ARBA" id="ARBA00023022"/>
    </source>
</evidence>
<sequence length="59" mass="6461">MPILKYDGKFWCPGFASFTGRATKKSKSGATEHAIQDFAQKAVASNLLSQAEVDKWIKG</sequence>
<dbReference type="InterPro" id="IPR024509">
    <property type="entry name" value="Anti-LPS_factor/Scygonadin"/>
</dbReference>
<dbReference type="Proteomes" id="UP000326759">
    <property type="component" value="Unassembled WGS sequence"/>
</dbReference>
<keyword evidence="1" id="KW-0929">Antimicrobial</keyword>